<reference evidence="3" key="2">
    <citation type="submission" date="2019-10" db="EMBL/GenBank/DDBJ databases">
        <authorList>
            <consortium name="NCBI Genome Project"/>
        </authorList>
    </citation>
    <scope>NUCLEOTIDE SEQUENCE</scope>
    <source>
        <strain evidence="3">NI907</strain>
    </source>
</reference>
<dbReference type="KEGG" id="pgri:PgNI_06711"/>
<organism evidence="2 3">
    <name type="scientific">Pyricularia grisea</name>
    <name type="common">Crabgrass-specific blast fungus</name>
    <name type="synonym">Magnaporthe grisea</name>
    <dbReference type="NCBI Taxonomy" id="148305"/>
    <lineage>
        <taxon>Eukaryota</taxon>
        <taxon>Fungi</taxon>
        <taxon>Dikarya</taxon>
        <taxon>Ascomycota</taxon>
        <taxon>Pezizomycotina</taxon>
        <taxon>Sordariomycetes</taxon>
        <taxon>Sordariomycetidae</taxon>
        <taxon>Magnaporthales</taxon>
        <taxon>Pyriculariaceae</taxon>
        <taxon>Pyricularia</taxon>
    </lineage>
</organism>
<keyword evidence="1" id="KW-0472">Membrane</keyword>
<reference evidence="3" key="3">
    <citation type="submission" date="2025-08" db="UniProtKB">
        <authorList>
            <consortium name="RefSeq"/>
        </authorList>
    </citation>
    <scope>IDENTIFICATION</scope>
    <source>
        <strain evidence="3">NI907</strain>
    </source>
</reference>
<keyword evidence="1" id="KW-1133">Transmembrane helix</keyword>
<feature type="transmembrane region" description="Helical" evidence="1">
    <location>
        <begin position="94"/>
        <end position="113"/>
    </location>
</feature>
<accession>A0A6P8B7G4</accession>
<protein>
    <submittedName>
        <fullName evidence="3">Uncharacterized protein</fullName>
    </submittedName>
</protein>
<sequence>MGFKNVIKTVKEGFGWKYREQRQPFLDAKQFVFKHLGSQIQRFCSRTKIVRAELVLKWVTIGESSVLYVLTFITCIGVLFCTPPQSTLHRRRRLFAFFGLRTNISMAMAMVMGCGSFNATRGKAPAARLFSF</sequence>
<proteinExistence type="predicted"/>
<gene>
    <name evidence="3" type="ORF">PgNI_06711</name>
</gene>
<reference evidence="2 3" key="1">
    <citation type="journal article" date="2019" name="Mol. Biol. Evol.">
        <title>Blast fungal genomes show frequent chromosomal changes, gene gains and losses, and effector gene turnover.</title>
        <authorList>
            <person name="Gomez Luciano L.B."/>
            <person name="Jason Tsai I."/>
            <person name="Chuma I."/>
            <person name="Tosa Y."/>
            <person name="Chen Y.H."/>
            <person name="Li J.Y."/>
            <person name="Li M.Y."/>
            <person name="Jade Lu M.Y."/>
            <person name="Nakayashiki H."/>
            <person name="Li W.H."/>
        </authorList>
    </citation>
    <scope>NUCLEOTIDE SEQUENCE [LARGE SCALE GENOMIC DNA]</scope>
    <source>
        <strain evidence="2 3">NI907</strain>
    </source>
</reference>
<feature type="transmembrane region" description="Helical" evidence="1">
    <location>
        <begin position="65"/>
        <end position="82"/>
    </location>
</feature>
<evidence type="ECO:0000256" key="1">
    <source>
        <dbReference type="SAM" id="Phobius"/>
    </source>
</evidence>
<evidence type="ECO:0000313" key="3">
    <source>
        <dbReference type="RefSeq" id="XP_030983152.1"/>
    </source>
</evidence>
<evidence type="ECO:0000313" key="2">
    <source>
        <dbReference type="Proteomes" id="UP000515153"/>
    </source>
</evidence>
<name>A0A6P8B7G4_PYRGI</name>
<dbReference type="AlphaFoldDB" id="A0A6P8B7G4"/>
<keyword evidence="2" id="KW-1185">Reference proteome</keyword>
<dbReference type="Proteomes" id="UP000515153">
    <property type="component" value="Chromosome I"/>
</dbReference>
<keyword evidence="1" id="KW-0812">Transmembrane</keyword>
<dbReference type="RefSeq" id="XP_030983152.1">
    <property type="nucleotide sequence ID" value="XM_031126731.1"/>
</dbReference>
<dbReference type="GeneID" id="41961640"/>